<evidence type="ECO:0000313" key="3">
    <source>
        <dbReference type="Proteomes" id="UP001281410"/>
    </source>
</evidence>
<dbReference type="EMBL" id="JANJYJ010000653">
    <property type="protein sequence ID" value="KAK3172231.1"/>
    <property type="molecule type" value="Genomic_DNA"/>
</dbReference>
<organism evidence="2 3">
    <name type="scientific">Dipteronia sinensis</name>
    <dbReference type="NCBI Taxonomy" id="43782"/>
    <lineage>
        <taxon>Eukaryota</taxon>
        <taxon>Viridiplantae</taxon>
        <taxon>Streptophyta</taxon>
        <taxon>Embryophyta</taxon>
        <taxon>Tracheophyta</taxon>
        <taxon>Spermatophyta</taxon>
        <taxon>Magnoliopsida</taxon>
        <taxon>eudicotyledons</taxon>
        <taxon>Gunneridae</taxon>
        <taxon>Pentapetalae</taxon>
        <taxon>rosids</taxon>
        <taxon>malvids</taxon>
        <taxon>Sapindales</taxon>
        <taxon>Sapindaceae</taxon>
        <taxon>Hippocastanoideae</taxon>
        <taxon>Acereae</taxon>
        <taxon>Dipteronia</taxon>
    </lineage>
</organism>
<reference evidence="2" key="1">
    <citation type="journal article" date="2023" name="Plant J.">
        <title>Genome sequences and population genomics provide insights into the demographic history, inbreeding, and mutation load of two 'living fossil' tree species of Dipteronia.</title>
        <authorList>
            <person name="Feng Y."/>
            <person name="Comes H.P."/>
            <person name="Chen J."/>
            <person name="Zhu S."/>
            <person name="Lu R."/>
            <person name="Zhang X."/>
            <person name="Li P."/>
            <person name="Qiu J."/>
            <person name="Olsen K.M."/>
            <person name="Qiu Y."/>
        </authorList>
    </citation>
    <scope>NUCLEOTIDE SEQUENCE</scope>
    <source>
        <strain evidence="2">NBL</strain>
    </source>
</reference>
<gene>
    <name evidence="2" type="ORF">Dsin_032632</name>
</gene>
<sequence length="141" mass="16192">MGEDEMSDIGLNLSGSWRKATLPLTIPVAYLSRLQRILPAARWELRFKAAHTALPPHELHQRHVPWGPKSRHRRIKKQRRYERLAATSQLSLWNFSDTLASNSEDVPPQPNSPPDNVFRPDGPNNGPWVKRGAVPRFRFTE</sequence>
<evidence type="ECO:0000313" key="2">
    <source>
        <dbReference type="EMBL" id="KAK3172231.1"/>
    </source>
</evidence>
<accession>A0AAD9Z692</accession>
<feature type="region of interest" description="Disordered" evidence="1">
    <location>
        <begin position="101"/>
        <end position="133"/>
    </location>
</feature>
<evidence type="ECO:0000256" key="1">
    <source>
        <dbReference type="SAM" id="MobiDB-lite"/>
    </source>
</evidence>
<comment type="caution">
    <text evidence="2">The sequence shown here is derived from an EMBL/GenBank/DDBJ whole genome shotgun (WGS) entry which is preliminary data.</text>
</comment>
<protein>
    <submittedName>
        <fullName evidence="2">Uncharacterized protein</fullName>
    </submittedName>
</protein>
<dbReference type="AlphaFoldDB" id="A0AAD9Z692"/>
<name>A0AAD9Z692_9ROSI</name>
<keyword evidence="3" id="KW-1185">Reference proteome</keyword>
<proteinExistence type="predicted"/>
<dbReference type="Proteomes" id="UP001281410">
    <property type="component" value="Unassembled WGS sequence"/>
</dbReference>